<comment type="similarity">
    <text evidence="6">Belongs to the sodium:neurotransmitter symporter (SNF) (TC 2.A.22) family.</text>
</comment>
<feature type="transmembrane region" description="Helical" evidence="8">
    <location>
        <begin position="289"/>
        <end position="306"/>
    </location>
</feature>
<feature type="transmembrane region" description="Helical" evidence="8">
    <location>
        <begin position="199"/>
        <end position="226"/>
    </location>
</feature>
<evidence type="ECO:0000256" key="7">
    <source>
        <dbReference type="SAM" id="MobiDB-lite"/>
    </source>
</evidence>
<dbReference type="PANTHER" id="PTHR11616:SF38">
    <property type="entry name" value="SODIUM-DEPENDENT DOPAMINE TRANSPORTER"/>
    <property type="match status" value="1"/>
</dbReference>
<evidence type="ECO:0000256" key="3">
    <source>
        <dbReference type="ARBA" id="ARBA00022692"/>
    </source>
</evidence>
<dbReference type="EMBL" id="CP111019">
    <property type="protein sequence ID" value="WAR13469.1"/>
    <property type="molecule type" value="Genomic_DNA"/>
</dbReference>
<feature type="transmembrane region" description="Helical" evidence="8">
    <location>
        <begin position="619"/>
        <end position="640"/>
    </location>
</feature>
<reference evidence="10" key="1">
    <citation type="submission" date="2022-11" db="EMBL/GenBank/DDBJ databases">
        <title>Centuries of genome instability and evolution in soft-shell clam transmissible cancer (bioRxiv).</title>
        <authorList>
            <person name="Hart S.F.M."/>
            <person name="Yonemitsu M.A."/>
            <person name="Giersch R.M."/>
            <person name="Beal B.F."/>
            <person name="Arriagada G."/>
            <person name="Davis B.W."/>
            <person name="Ostrander E.A."/>
            <person name="Goff S.P."/>
            <person name="Metzger M.J."/>
        </authorList>
    </citation>
    <scope>NUCLEOTIDE SEQUENCE</scope>
    <source>
        <strain evidence="10">MELC-2E11</strain>
        <tissue evidence="10">Siphon/mantle</tissue>
    </source>
</reference>
<dbReference type="PROSITE" id="PS50267">
    <property type="entry name" value="NA_NEUROTRAN_SYMP_3"/>
    <property type="match status" value="1"/>
</dbReference>
<evidence type="ECO:0000256" key="6">
    <source>
        <dbReference type="RuleBase" id="RU003732"/>
    </source>
</evidence>
<dbReference type="InterPro" id="IPR000175">
    <property type="entry name" value="Na/ntran_symport"/>
</dbReference>
<evidence type="ECO:0000256" key="1">
    <source>
        <dbReference type="ARBA" id="ARBA00004141"/>
    </source>
</evidence>
<evidence type="ECO:0000313" key="11">
    <source>
        <dbReference type="Proteomes" id="UP001164746"/>
    </source>
</evidence>
<dbReference type="PRINTS" id="PR00176">
    <property type="entry name" value="NANEUSMPORT"/>
</dbReference>
<dbReference type="PANTHER" id="PTHR11616">
    <property type="entry name" value="SODIUM/CHLORIDE DEPENDENT TRANSPORTER"/>
    <property type="match status" value="1"/>
</dbReference>
<dbReference type="Proteomes" id="UP001164746">
    <property type="component" value="Chromosome 8"/>
</dbReference>
<dbReference type="PROSITE" id="PS00610">
    <property type="entry name" value="NA_NEUROTRAN_SYMP_1"/>
    <property type="match status" value="1"/>
</dbReference>
<evidence type="ECO:0000313" key="9">
    <source>
        <dbReference type="EMBL" id="WAR13442.1"/>
    </source>
</evidence>
<accession>A0ABY7EWH5</accession>
<feature type="region of interest" description="Disordered" evidence="7">
    <location>
        <begin position="1"/>
        <end position="117"/>
    </location>
</feature>
<keyword evidence="4 8" id="KW-1133">Transmembrane helix</keyword>
<sequence length="681" mass="76531">MAQKKGDPGDEDNMSDKDSAVVIQPMDNQDSNSDRPISEPHTTPVKEYSNGDLIQVICDNNDLPPPYENLDNNGTGDNDKDSNDKEDNHSLISEKSDKPQAAETEDADSLCSEPHPPHEDWGHKAEYLLAVIGYAVDLSNVWRFPYLCYRNGGGAFIIPYFTTLVFGALPIFFMELCLGQFHREGPITVWKIAPIFKGIGYASCFMAYIVAFYYNVVIGWAFYYLFSSFTMDLPWRHCDREWNSPHCWLLQGGQFNTSENQTTSNMTHAVSRGMLHLHLSSGLEALGGVRWELVLCTLLTFICLYFSLWKGVKSSGKVVYITATMPYLILTILLVRGCMLPGAGEGILYFITPKLDRLNDPNVWIDAAVQIMFSIGAGFGTHIAYASHNKFNNNCYMDCLFTAAVNSFTSIFSGFVVFSYLGYMADRQQKGIDEVAQEGPGLVFIVYPEAIATLPGSSAWAIIFFIMLITLGMDSAFGGLESPLTGLSDKFYHVFKNRYYREILTFVVIGSAFLFSIPCNTWGGMYVFKILDTFAAGTSIVFTVLCQVVAVSWFYGIDQFCADINQMIGFRPGLYWRVCWKFLSPAFLLVIVISSILHYKPLVYEGSSESYVYPGYANVLGWCIAASLMAIIPIYALYYICSAKGKLQQRVALGISPKCEHKEIIEKQDVKRFKRQHWLYI</sequence>
<keyword evidence="6" id="KW-0769">Symport</keyword>
<dbReference type="PROSITE" id="PS00754">
    <property type="entry name" value="NA_NEUROTRAN_SYMP_2"/>
    <property type="match status" value="1"/>
</dbReference>
<dbReference type="EMBL" id="CP111019">
    <property type="protein sequence ID" value="WAR13442.1"/>
    <property type="molecule type" value="Genomic_DNA"/>
</dbReference>
<dbReference type="InterPro" id="IPR037272">
    <property type="entry name" value="SNS_sf"/>
</dbReference>
<evidence type="ECO:0000256" key="8">
    <source>
        <dbReference type="SAM" id="Phobius"/>
    </source>
</evidence>
<keyword evidence="3 6" id="KW-0812">Transmembrane</keyword>
<feature type="transmembrane region" description="Helical" evidence="8">
    <location>
        <begin position="363"/>
        <end position="387"/>
    </location>
</feature>
<feature type="transmembrane region" description="Helical" evidence="8">
    <location>
        <begin position="534"/>
        <end position="557"/>
    </location>
</feature>
<keyword evidence="11" id="KW-1185">Reference proteome</keyword>
<name>A0ABY7EWH5_MYAAR</name>
<evidence type="ECO:0000256" key="2">
    <source>
        <dbReference type="ARBA" id="ARBA00022448"/>
    </source>
</evidence>
<keyword evidence="2 6" id="KW-0813">Transport</keyword>
<evidence type="ECO:0000313" key="10">
    <source>
        <dbReference type="EMBL" id="WAR13469.1"/>
    </source>
</evidence>
<dbReference type="SUPFAM" id="SSF161070">
    <property type="entry name" value="SNF-like"/>
    <property type="match status" value="1"/>
</dbReference>
<protein>
    <recommendedName>
        <fullName evidence="6">Transporter</fullName>
    </recommendedName>
</protein>
<feature type="transmembrane region" description="Helical" evidence="8">
    <location>
        <begin position="578"/>
        <end position="599"/>
    </location>
</feature>
<proteinExistence type="inferred from homology"/>
<feature type="compositionally biased region" description="Basic and acidic residues" evidence="7">
    <location>
        <begin position="77"/>
        <end position="100"/>
    </location>
</feature>
<dbReference type="Pfam" id="PF00209">
    <property type="entry name" value="SNF"/>
    <property type="match status" value="1"/>
</dbReference>
<feature type="transmembrane region" description="Helical" evidence="8">
    <location>
        <begin position="459"/>
        <end position="482"/>
    </location>
</feature>
<evidence type="ECO:0000256" key="4">
    <source>
        <dbReference type="ARBA" id="ARBA00022989"/>
    </source>
</evidence>
<evidence type="ECO:0000256" key="5">
    <source>
        <dbReference type="ARBA" id="ARBA00023136"/>
    </source>
</evidence>
<feature type="transmembrane region" description="Helical" evidence="8">
    <location>
        <begin position="157"/>
        <end position="178"/>
    </location>
</feature>
<comment type="subcellular location">
    <subcellularLocation>
        <location evidence="1">Membrane</location>
        <topology evidence="1">Multi-pass membrane protein</topology>
    </subcellularLocation>
</comment>
<feature type="transmembrane region" description="Helical" evidence="8">
    <location>
        <begin position="318"/>
        <end position="343"/>
    </location>
</feature>
<gene>
    <name evidence="9" type="ORF">MAR_027622</name>
    <name evidence="10" type="ORF">MAR_027649</name>
</gene>
<feature type="transmembrane region" description="Helical" evidence="8">
    <location>
        <begin position="399"/>
        <end position="421"/>
    </location>
</feature>
<feature type="compositionally biased region" description="Basic and acidic residues" evidence="7">
    <location>
        <begin position="1"/>
        <end position="19"/>
    </location>
</feature>
<feature type="transmembrane region" description="Helical" evidence="8">
    <location>
        <begin position="503"/>
        <end position="528"/>
    </location>
</feature>
<organism evidence="10 11">
    <name type="scientific">Mya arenaria</name>
    <name type="common">Soft-shell clam</name>
    <dbReference type="NCBI Taxonomy" id="6604"/>
    <lineage>
        <taxon>Eukaryota</taxon>
        <taxon>Metazoa</taxon>
        <taxon>Spiralia</taxon>
        <taxon>Lophotrochozoa</taxon>
        <taxon>Mollusca</taxon>
        <taxon>Bivalvia</taxon>
        <taxon>Autobranchia</taxon>
        <taxon>Heteroconchia</taxon>
        <taxon>Euheterodonta</taxon>
        <taxon>Imparidentia</taxon>
        <taxon>Neoheterodontei</taxon>
        <taxon>Myida</taxon>
        <taxon>Myoidea</taxon>
        <taxon>Myidae</taxon>
        <taxon>Mya</taxon>
    </lineage>
</organism>
<keyword evidence="5 8" id="KW-0472">Membrane</keyword>